<dbReference type="PANTHER" id="PTHR30290:SF10">
    <property type="entry name" value="PERIPLASMIC OLIGOPEPTIDE-BINDING PROTEIN-RELATED"/>
    <property type="match status" value="1"/>
</dbReference>
<evidence type="ECO:0000313" key="7">
    <source>
        <dbReference type="EMBL" id="MBW7573048.1"/>
    </source>
</evidence>
<evidence type="ECO:0000256" key="1">
    <source>
        <dbReference type="ARBA" id="ARBA00004193"/>
    </source>
</evidence>
<keyword evidence="4 5" id="KW-0732">Signal</keyword>
<dbReference type="InterPro" id="IPR000914">
    <property type="entry name" value="SBP_5_dom"/>
</dbReference>
<dbReference type="PROSITE" id="PS01040">
    <property type="entry name" value="SBP_BACTERIAL_5"/>
    <property type="match status" value="1"/>
</dbReference>
<dbReference type="InterPro" id="IPR039424">
    <property type="entry name" value="SBP_5"/>
</dbReference>
<evidence type="ECO:0000313" key="8">
    <source>
        <dbReference type="Proteomes" id="UP000719942"/>
    </source>
</evidence>
<dbReference type="Gene3D" id="3.90.76.10">
    <property type="entry name" value="Dipeptide-binding Protein, Domain 1"/>
    <property type="match status" value="1"/>
</dbReference>
<keyword evidence="3" id="KW-0813">Transport</keyword>
<keyword evidence="8" id="KW-1185">Reference proteome</keyword>
<gene>
    <name evidence="7" type="ORF">J5W02_09505</name>
</gene>
<organism evidence="7 8">
    <name type="scientific">Caproiciproducens faecalis</name>
    <dbReference type="NCBI Taxonomy" id="2820301"/>
    <lineage>
        <taxon>Bacteria</taxon>
        <taxon>Bacillati</taxon>
        <taxon>Bacillota</taxon>
        <taxon>Clostridia</taxon>
        <taxon>Eubacteriales</taxon>
        <taxon>Acutalibacteraceae</taxon>
        <taxon>Caproiciproducens</taxon>
    </lineage>
</organism>
<dbReference type="Proteomes" id="UP000719942">
    <property type="component" value="Unassembled WGS sequence"/>
</dbReference>
<sequence>MKKLLSMLLCAAMLLGTLAGCGQKAAGSSENYRKLYSEEFTTMNYLISGSQTEQAVAANGVDGLIEYDKYGVVQPGLAEKWETSDDQLTWTFHLRKGVKWVDSTGKEVADVKAQDFVDAAQYLLTDTYKSETANIFYSVVKNAEDYYNKKITDFSQVGVKATDDSTLVYTLKKPTPYFLSMLVYVCFLPANGDFLKEKGANFGVDNASLLYNGAYLLTTYEPQVSHVYTKNDKYWDKDKVYIGTITETYNKEKNTLAPEMYKRGEIDQAYISSDILDQWMKDDATKNLVSPSRSQCYSYFYAFNFNPKFDAQYEPDNWTKAVNNENFRKSIFYGLDRIKALSVAEPYNPDKQLLNTVTPPALVDLNGTDYTNIGDLKAITARDSFQADEAKKYAEKAKTELKAAGATLPVKILMPYNPTTANWDKECQVVEQQLEGLLGKDYIDIVPEAGPSTGFLSATRRAGKYALMKVNFGPDYADPQTFTDPFQPNDANGEGGGNYNWPEKVQGYTDADGSKTYSNLLKAAMGESLDLSKRYNAFAKAEAFLINNAFVIPYGLNTDGYQVTKRNEFDYQYAPFGVSILRYKGQHLLEKPMSMDEYYAAEKKWNEERAAALAKAAK</sequence>
<feature type="signal peptide" evidence="5">
    <location>
        <begin position="1"/>
        <end position="19"/>
    </location>
</feature>
<dbReference type="RefSeq" id="WP_219965451.1">
    <property type="nucleotide sequence ID" value="NZ_JAGFNZ010000003.1"/>
</dbReference>
<dbReference type="SUPFAM" id="SSF53850">
    <property type="entry name" value="Periplasmic binding protein-like II"/>
    <property type="match status" value="1"/>
</dbReference>
<dbReference type="EMBL" id="JAGFNZ010000003">
    <property type="protein sequence ID" value="MBW7573048.1"/>
    <property type="molecule type" value="Genomic_DNA"/>
</dbReference>
<accession>A0ABS7DP52</accession>
<dbReference type="PIRSF" id="PIRSF002741">
    <property type="entry name" value="MppA"/>
    <property type="match status" value="1"/>
</dbReference>
<feature type="domain" description="Solute-binding protein family 5" evidence="6">
    <location>
        <begin position="73"/>
        <end position="491"/>
    </location>
</feature>
<dbReference type="InterPro" id="IPR030678">
    <property type="entry name" value="Peptide/Ni-bd"/>
</dbReference>
<evidence type="ECO:0000259" key="6">
    <source>
        <dbReference type="Pfam" id="PF00496"/>
    </source>
</evidence>
<protein>
    <submittedName>
        <fullName evidence="7">Peptide ABC transporter substrate-binding protein</fullName>
    </submittedName>
</protein>
<evidence type="ECO:0000256" key="2">
    <source>
        <dbReference type="ARBA" id="ARBA00005695"/>
    </source>
</evidence>
<name>A0ABS7DP52_9FIRM</name>
<evidence type="ECO:0000256" key="5">
    <source>
        <dbReference type="SAM" id="SignalP"/>
    </source>
</evidence>
<comment type="similarity">
    <text evidence="2">Belongs to the bacterial solute-binding protein 5 family.</text>
</comment>
<dbReference type="CDD" id="cd08504">
    <property type="entry name" value="PBP2_OppA"/>
    <property type="match status" value="1"/>
</dbReference>
<comment type="subcellular location">
    <subcellularLocation>
        <location evidence="1">Cell membrane</location>
        <topology evidence="1">Lipid-anchor</topology>
    </subcellularLocation>
</comment>
<evidence type="ECO:0000256" key="3">
    <source>
        <dbReference type="ARBA" id="ARBA00022448"/>
    </source>
</evidence>
<reference evidence="7 8" key="1">
    <citation type="submission" date="2021-03" db="EMBL/GenBank/DDBJ databases">
        <title>Caproiciproducens sp. nov. isolated from feces of cow.</title>
        <authorList>
            <person name="Choi J.-Y."/>
        </authorList>
    </citation>
    <scope>NUCLEOTIDE SEQUENCE [LARGE SCALE GENOMIC DNA]</scope>
    <source>
        <strain evidence="7 8">AGMB10547</strain>
    </source>
</reference>
<comment type="caution">
    <text evidence="7">The sequence shown here is derived from an EMBL/GenBank/DDBJ whole genome shotgun (WGS) entry which is preliminary data.</text>
</comment>
<dbReference type="Gene3D" id="3.10.105.10">
    <property type="entry name" value="Dipeptide-binding Protein, Domain 3"/>
    <property type="match status" value="1"/>
</dbReference>
<proteinExistence type="inferred from homology"/>
<dbReference type="Pfam" id="PF00496">
    <property type="entry name" value="SBP_bac_5"/>
    <property type="match status" value="1"/>
</dbReference>
<dbReference type="PANTHER" id="PTHR30290">
    <property type="entry name" value="PERIPLASMIC BINDING COMPONENT OF ABC TRANSPORTER"/>
    <property type="match status" value="1"/>
</dbReference>
<feature type="chain" id="PRO_5046386740" evidence="5">
    <location>
        <begin position="20"/>
        <end position="618"/>
    </location>
</feature>
<dbReference type="InterPro" id="IPR023765">
    <property type="entry name" value="SBP_5_CS"/>
</dbReference>
<dbReference type="PROSITE" id="PS51257">
    <property type="entry name" value="PROKAR_LIPOPROTEIN"/>
    <property type="match status" value="1"/>
</dbReference>
<evidence type="ECO:0000256" key="4">
    <source>
        <dbReference type="ARBA" id="ARBA00022729"/>
    </source>
</evidence>
<dbReference type="Gene3D" id="3.40.190.10">
    <property type="entry name" value="Periplasmic binding protein-like II"/>
    <property type="match status" value="1"/>
</dbReference>